<dbReference type="InterPro" id="IPR011989">
    <property type="entry name" value="ARM-like"/>
</dbReference>
<evidence type="ECO:0000256" key="3">
    <source>
        <dbReference type="ARBA" id="ARBA00004536"/>
    </source>
</evidence>
<evidence type="ECO:0000256" key="11">
    <source>
        <dbReference type="SAM" id="MobiDB-lite"/>
    </source>
</evidence>
<dbReference type="GO" id="GO:0005737">
    <property type="term" value="C:cytoplasm"/>
    <property type="evidence" value="ECO:0007669"/>
    <property type="project" value="UniProtKB-SubCell"/>
</dbReference>
<dbReference type="FunFam" id="1.25.10.10:FF:000007">
    <property type="entry name" value="ARVCF, delta catenin family member"/>
    <property type="match status" value="1"/>
</dbReference>
<evidence type="ECO:0000256" key="7">
    <source>
        <dbReference type="ARBA" id="ARBA00022889"/>
    </source>
</evidence>
<dbReference type="GO" id="GO:0098609">
    <property type="term" value="P:cell-cell adhesion"/>
    <property type="evidence" value="ECO:0007669"/>
    <property type="project" value="InterPro"/>
</dbReference>
<evidence type="ECO:0000256" key="1">
    <source>
        <dbReference type="ARBA" id="ARBA00004123"/>
    </source>
</evidence>
<feature type="region of interest" description="Disordered" evidence="11">
    <location>
        <begin position="605"/>
        <end position="642"/>
    </location>
</feature>
<dbReference type="GO" id="GO:0005886">
    <property type="term" value="C:plasma membrane"/>
    <property type="evidence" value="ECO:0007669"/>
    <property type="project" value="TreeGrafter"/>
</dbReference>
<dbReference type="InterPro" id="IPR028435">
    <property type="entry name" value="Plakophilin/d_Catenin"/>
</dbReference>
<dbReference type="GO" id="GO:0005634">
    <property type="term" value="C:nucleus"/>
    <property type="evidence" value="ECO:0007669"/>
    <property type="project" value="UniProtKB-SubCell"/>
</dbReference>
<dbReference type="PANTHER" id="PTHR10372">
    <property type="entry name" value="PLAKOPHILLIN-RELATED"/>
    <property type="match status" value="1"/>
</dbReference>
<reference evidence="12" key="2">
    <citation type="submission" date="2025-08" db="UniProtKB">
        <authorList>
            <consortium name="Ensembl"/>
        </authorList>
    </citation>
    <scope>IDENTIFICATION</scope>
</reference>
<reference evidence="12 13" key="1">
    <citation type="journal article" date="2011" name="Proc. Natl. Acad. Sci. U.S.A.">
        <title>Genetic diversity and population structure of the endangered marsupial Sarcophilus harrisii (Tasmanian devil).</title>
        <authorList>
            <person name="Miller W."/>
            <person name="Hayes V.M."/>
            <person name="Ratan A."/>
            <person name="Petersen D.C."/>
            <person name="Wittekindt N.E."/>
            <person name="Miller J."/>
            <person name="Walenz B."/>
            <person name="Knight J."/>
            <person name="Qi J."/>
            <person name="Zhao F."/>
            <person name="Wang Q."/>
            <person name="Bedoya-Reina O.C."/>
            <person name="Katiyar N."/>
            <person name="Tomsho L.P."/>
            <person name="Kasson L.M."/>
            <person name="Hardie R.A."/>
            <person name="Woodbridge P."/>
            <person name="Tindall E.A."/>
            <person name="Bertelsen M.F."/>
            <person name="Dixon D."/>
            <person name="Pyecroft S."/>
            <person name="Helgen K.M."/>
            <person name="Lesk A.M."/>
            <person name="Pringle T.H."/>
            <person name="Patterson N."/>
            <person name="Zhang Y."/>
            <person name="Kreiss A."/>
            <person name="Woods G.M."/>
            <person name="Jones M.E."/>
            <person name="Schuster S.C."/>
        </authorList>
    </citation>
    <scope>NUCLEOTIDE SEQUENCE [LARGE SCALE GENOMIC DNA]</scope>
</reference>
<evidence type="ECO:0000313" key="13">
    <source>
        <dbReference type="Proteomes" id="UP000007648"/>
    </source>
</evidence>
<dbReference type="AlphaFoldDB" id="A0A7N4PW92"/>
<dbReference type="InterPro" id="IPR000225">
    <property type="entry name" value="Armadillo"/>
</dbReference>
<evidence type="ECO:0000256" key="8">
    <source>
        <dbReference type="ARBA" id="ARBA00022949"/>
    </source>
</evidence>
<evidence type="ECO:0000256" key="4">
    <source>
        <dbReference type="ARBA" id="ARBA00005462"/>
    </source>
</evidence>
<protein>
    <submittedName>
        <fullName evidence="12">Catenin delta 1</fullName>
    </submittedName>
</protein>
<sequence>MDDSEVESTASILASVKEQEAQFEKLTRALEEERRHVSAQLERVRVSPQDANSIMANGTLTRRHQNGRFVGDADLERQKFSDLKLNGPQDHSHLLYSTIPRMQEPGPIVETYTEEDPEGAMSVVSVETSDDGTTRRTETTVKKVVKTVTTRTIQPVPVGPDGLPMDGSSVSNNYIQTLGRDFRKNGNGGPGPYVGQAGTATLPRNFHYPPDGYSRHYEDGYPSGSDNYGSLSRVTRIDERYRPSMEGYRAPSRQDVYGPQPQVRVGGSSVDLHRFHPEPYGLEDDQRSMGYDDLDYGIMPDYGTARRTGTPSDPRRRLRSYEDIIGEEVPPDQYYWAPLAQHERGSLASLDSLRKGGPPPPNWRQPELPEVIAMLGFRLDAVKSNAAAYLQHLCYRNDKVKTDVRKLKGIPVLVGLLDHPKKEVHHGACGALKNISFGRDQDNKIAIKNCDGVPALVRLLRKARDMDLTEVITGTLWNLSSHDSIKMEIVDHALHALTDEVIIPHSGWEREPNEDSKPRHIEWESVLTNTAGCLRNVSSERSEARRKLRECDGLVDALIFIVQAEIGQKDSDSKLVENCVCLLRNLSYQVHREIPQAERYQEASPNIANNTGPHAASCFGSKKGKGKKPMEDPTTDTVDFPKRTSPARGYELLFQPEVVRIYISLLKESRTPAILEASAGAIQNLCAGRWTYGRYIRSALRQEKALSAIADLLTNEHERVVKAASGALRNLAVDARNKELIGKHAIPNLVKNLPSGQQGSSRNFSEDTVVSVLNTINEVIADNLEAAKKLRETQGIEKLVLINKSGNRSEKEVRAAALVLQTVWGYKELRKPLEKEGWKKSDFQVNLNNASRSQSSHSYDDSTLPLIDRNQKLDNYATLNERGDHNRTLDRSGDLGEMEPLKGAPLMQEEGQGSLEEELDVLVVDDEGDQLSYPPMQKI</sequence>
<evidence type="ECO:0000256" key="5">
    <source>
        <dbReference type="ARBA" id="ARBA00022490"/>
    </source>
</evidence>
<evidence type="ECO:0000313" key="12">
    <source>
        <dbReference type="Ensembl" id="ENSSHAP00000044398.1"/>
    </source>
</evidence>
<dbReference type="Gene3D" id="1.25.10.10">
    <property type="entry name" value="Leucine-rich Repeat Variant"/>
    <property type="match status" value="1"/>
</dbReference>
<keyword evidence="7" id="KW-0130">Cell adhesion</keyword>
<keyword evidence="8" id="KW-0965">Cell junction</keyword>
<dbReference type="InterPro" id="IPR016024">
    <property type="entry name" value="ARM-type_fold"/>
</dbReference>
<name>A0A7N4PW92_SARHA</name>
<organism evidence="12 13">
    <name type="scientific">Sarcophilus harrisii</name>
    <name type="common">Tasmanian devil</name>
    <name type="synonym">Sarcophilus laniarius</name>
    <dbReference type="NCBI Taxonomy" id="9305"/>
    <lineage>
        <taxon>Eukaryota</taxon>
        <taxon>Metazoa</taxon>
        <taxon>Chordata</taxon>
        <taxon>Craniata</taxon>
        <taxon>Vertebrata</taxon>
        <taxon>Euteleostomi</taxon>
        <taxon>Mammalia</taxon>
        <taxon>Metatheria</taxon>
        <taxon>Dasyuromorphia</taxon>
        <taxon>Dasyuridae</taxon>
        <taxon>Sarcophilus</taxon>
    </lineage>
</organism>
<feature type="repeat" description="ARM" evidence="10">
    <location>
        <begin position="408"/>
        <end position="445"/>
    </location>
</feature>
<feature type="repeat" description="ARM" evidence="10">
    <location>
        <begin position="704"/>
        <end position="741"/>
    </location>
</feature>
<keyword evidence="13" id="KW-1185">Reference proteome</keyword>
<evidence type="ECO:0000256" key="9">
    <source>
        <dbReference type="ARBA" id="ARBA00023242"/>
    </source>
</evidence>
<dbReference type="PROSITE" id="PS50176">
    <property type="entry name" value="ARM_REPEAT"/>
    <property type="match status" value="3"/>
</dbReference>
<accession>A0A7N4PW92</accession>
<keyword evidence="6" id="KW-0677">Repeat</keyword>
<proteinExistence type="inferred from homology"/>
<feature type="compositionally biased region" description="Basic and acidic residues" evidence="11">
    <location>
        <begin position="881"/>
        <end position="894"/>
    </location>
</feature>
<gene>
    <name evidence="12" type="primary">CTNND1</name>
</gene>
<dbReference type="SMART" id="SM00185">
    <property type="entry name" value="ARM"/>
    <property type="match status" value="7"/>
</dbReference>
<dbReference type="PANTHER" id="PTHR10372:SF6">
    <property type="entry name" value="CATENIN DELTA-1"/>
    <property type="match status" value="1"/>
</dbReference>
<evidence type="ECO:0000256" key="6">
    <source>
        <dbReference type="ARBA" id="ARBA00022737"/>
    </source>
</evidence>
<keyword evidence="5" id="KW-0963">Cytoplasm</keyword>
<evidence type="ECO:0000256" key="2">
    <source>
        <dbReference type="ARBA" id="ARBA00004496"/>
    </source>
</evidence>
<dbReference type="SUPFAM" id="SSF48371">
    <property type="entry name" value="ARM repeat"/>
    <property type="match status" value="1"/>
</dbReference>
<comment type="similarity">
    <text evidence="4">Belongs to the beta-catenin family.</text>
</comment>
<comment type="subcellular location">
    <subcellularLocation>
        <location evidence="3">Cell junction</location>
        <location evidence="3">Adherens junction</location>
    </subcellularLocation>
    <subcellularLocation>
        <location evidence="2">Cytoplasm</location>
    </subcellularLocation>
    <subcellularLocation>
        <location evidence="1">Nucleus</location>
    </subcellularLocation>
</comment>
<feature type="repeat" description="ARM" evidence="10">
    <location>
        <begin position="451"/>
        <end position="494"/>
    </location>
</feature>
<keyword evidence="9" id="KW-0539">Nucleus</keyword>
<dbReference type="Proteomes" id="UP000007648">
    <property type="component" value="Unassembled WGS sequence"/>
</dbReference>
<dbReference type="GO" id="GO:0005912">
    <property type="term" value="C:adherens junction"/>
    <property type="evidence" value="ECO:0007669"/>
    <property type="project" value="UniProtKB-SubCell"/>
</dbReference>
<reference evidence="12" key="3">
    <citation type="submission" date="2025-09" db="UniProtKB">
        <authorList>
            <consortium name="Ensembl"/>
        </authorList>
    </citation>
    <scope>IDENTIFICATION</scope>
</reference>
<evidence type="ECO:0000256" key="10">
    <source>
        <dbReference type="PROSITE-ProRule" id="PRU00259"/>
    </source>
</evidence>
<feature type="region of interest" description="Disordered" evidence="11">
    <location>
        <begin position="879"/>
        <end position="916"/>
    </location>
</feature>
<dbReference type="GeneTree" id="ENSGT00940000156045"/>
<dbReference type="Ensembl" id="ENSSHAT00000028649.1">
    <property type="protein sequence ID" value="ENSSHAP00000044398.1"/>
    <property type="gene ID" value="ENSSHAG00000015910.2"/>
</dbReference>
<dbReference type="Pfam" id="PF00514">
    <property type="entry name" value="Arm"/>
    <property type="match status" value="3"/>
</dbReference>